<gene>
    <name evidence="1" type="ORF">H0H81_008096</name>
</gene>
<proteinExistence type="predicted"/>
<accession>A0A9P7GKS5</accession>
<reference evidence="1" key="1">
    <citation type="submission" date="2021-02" db="EMBL/GenBank/DDBJ databases">
        <authorList>
            <person name="Nieuwenhuis M."/>
            <person name="Van De Peppel L.J.J."/>
        </authorList>
    </citation>
    <scope>NUCLEOTIDE SEQUENCE</scope>
    <source>
        <strain evidence="1">D49</strain>
    </source>
</reference>
<dbReference type="AlphaFoldDB" id="A0A9P7GKS5"/>
<keyword evidence="2" id="KW-1185">Reference proteome</keyword>
<name>A0A9P7GKS5_9AGAR</name>
<protein>
    <submittedName>
        <fullName evidence="1">Uncharacterized protein</fullName>
    </submittedName>
</protein>
<evidence type="ECO:0000313" key="2">
    <source>
        <dbReference type="Proteomes" id="UP000717328"/>
    </source>
</evidence>
<dbReference type="OrthoDB" id="38531at2759"/>
<sequence>MKEYTLNDPHFALPDVFAGLSSSPLRKSCRNTVGRAAIFIWDDGLQLISEQDRKKYVPFHYPDRNFVWAARPGHDGKEGRAQTYWQGDRTPVYRHNILCTARLL</sequence>
<reference evidence="1" key="2">
    <citation type="submission" date="2021-10" db="EMBL/GenBank/DDBJ databases">
        <title>Phylogenomics reveals ancestral predisposition of the termite-cultivated fungus Termitomyces towards a domesticated lifestyle.</title>
        <authorList>
            <person name="Auxier B."/>
            <person name="Grum-Grzhimaylo A."/>
            <person name="Cardenas M.E."/>
            <person name="Lodge J.D."/>
            <person name="Laessoe T."/>
            <person name="Pedersen O."/>
            <person name="Smith M.E."/>
            <person name="Kuyper T.W."/>
            <person name="Franco-Molano E.A."/>
            <person name="Baroni T.J."/>
            <person name="Aanen D.K."/>
        </authorList>
    </citation>
    <scope>NUCLEOTIDE SEQUENCE</scope>
    <source>
        <strain evidence="1">D49</strain>
    </source>
</reference>
<dbReference type="Proteomes" id="UP000717328">
    <property type="component" value="Unassembled WGS sequence"/>
</dbReference>
<evidence type="ECO:0000313" key="1">
    <source>
        <dbReference type="EMBL" id="KAG5651604.1"/>
    </source>
</evidence>
<organism evidence="1 2">
    <name type="scientific">Sphagnurus paluster</name>
    <dbReference type="NCBI Taxonomy" id="117069"/>
    <lineage>
        <taxon>Eukaryota</taxon>
        <taxon>Fungi</taxon>
        <taxon>Dikarya</taxon>
        <taxon>Basidiomycota</taxon>
        <taxon>Agaricomycotina</taxon>
        <taxon>Agaricomycetes</taxon>
        <taxon>Agaricomycetidae</taxon>
        <taxon>Agaricales</taxon>
        <taxon>Tricholomatineae</taxon>
        <taxon>Lyophyllaceae</taxon>
        <taxon>Sphagnurus</taxon>
    </lineage>
</organism>
<comment type="caution">
    <text evidence="1">The sequence shown here is derived from an EMBL/GenBank/DDBJ whole genome shotgun (WGS) entry which is preliminary data.</text>
</comment>
<dbReference type="EMBL" id="JABCKI010000221">
    <property type="protein sequence ID" value="KAG5651604.1"/>
    <property type="molecule type" value="Genomic_DNA"/>
</dbReference>